<dbReference type="Pfam" id="PF12704">
    <property type="entry name" value="MacB_PCD"/>
    <property type="match status" value="1"/>
</dbReference>
<feature type="transmembrane region" description="Helical" evidence="7">
    <location>
        <begin position="312"/>
        <end position="338"/>
    </location>
</feature>
<feature type="domain" description="MacB-like periplasmic core" evidence="9">
    <location>
        <begin position="21"/>
        <end position="288"/>
    </location>
</feature>
<evidence type="ECO:0000313" key="11">
    <source>
        <dbReference type="Proteomes" id="UP001651880"/>
    </source>
</evidence>
<comment type="caution">
    <text evidence="10">The sequence shown here is derived from an EMBL/GenBank/DDBJ whole genome shotgun (WGS) entry which is preliminary data.</text>
</comment>
<dbReference type="PANTHER" id="PTHR30572:SF4">
    <property type="entry name" value="ABC TRANSPORTER PERMEASE YTRF"/>
    <property type="match status" value="1"/>
</dbReference>
<keyword evidence="4 7" id="KW-1133">Transmembrane helix</keyword>
<protein>
    <submittedName>
        <fullName evidence="10">ABC transporter permease</fullName>
    </submittedName>
</protein>
<dbReference type="Proteomes" id="UP001651880">
    <property type="component" value="Unassembled WGS sequence"/>
</dbReference>
<organism evidence="10 11">
    <name type="scientific">Lutispora saccharofermentans</name>
    <dbReference type="NCBI Taxonomy" id="3024236"/>
    <lineage>
        <taxon>Bacteria</taxon>
        <taxon>Bacillati</taxon>
        <taxon>Bacillota</taxon>
        <taxon>Clostridia</taxon>
        <taxon>Lutisporales</taxon>
        <taxon>Lutisporaceae</taxon>
        <taxon>Lutispora</taxon>
    </lineage>
</organism>
<dbReference type="PANTHER" id="PTHR30572">
    <property type="entry name" value="MEMBRANE COMPONENT OF TRANSPORTER-RELATED"/>
    <property type="match status" value="1"/>
</dbReference>
<evidence type="ECO:0000256" key="4">
    <source>
        <dbReference type="ARBA" id="ARBA00022989"/>
    </source>
</evidence>
<keyword evidence="5 7" id="KW-0472">Membrane</keyword>
<evidence type="ECO:0000256" key="7">
    <source>
        <dbReference type="SAM" id="Phobius"/>
    </source>
</evidence>
<feature type="domain" description="ABC3 transporter permease C-terminal" evidence="8">
    <location>
        <begin position="317"/>
        <end position="441"/>
    </location>
</feature>
<feature type="transmembrane region" description="Helical" evidence="7">
    <location>
        <begin position="407"/>
        <end position="432"/>
    </location>
</feature>
<keyword evidence="2" id="KW-1003">Cell membrane</keyword>
<comment type="similarity">
    <text evidence="6">Belongs to the ABC-4 integral membrane protein family.</text>
</comment>
<accession>A0ABT1NDF1</accession>
<comment type="subcellular location">
    <subcellularLocation>
        <location evidence="1">Cell membrane</location>
        <topology evidence="1">Multi-pass membrane protein</topology>
    </subcellularLocation>
</comment>
<dbReference type="Pfam" id="PF02687">
    <property type="entry name" value="FtsX"/>
    <property type="match status" value="1"/>
</dbReference>
<dbReference type="InterPro" id="IPR003838">
    <property type="entry name" value="ABC3_permease_C"/>
</dbReference>
<feature type="transmembrane region" description="Helical" evidence="7">
    <location>
        <begin position="359"/>
        <end position="387"/>
    </location>
</feature>
<evidence type="ECO:0000256" key="1">
    <source>
        <dbReference type="ARBA" id="ARBA00004651"/>
    </source>
</evidence>
<sequence length="449" mass="49528">MNSIDIVNMGLRNMWRRKTRTILTVLGVIIGTSSIVTMLSLGIGMNENFKREIESMGSLNIIEVNTYYVPPEGNMGKRPKEVSLDDKALAKFKAIDGVDAVTPIMRTYWKFGAGKYIGGVSVIGIDTKSMEAFDFKVEEGRLLNEGDKGALVFGSYVPEMFYNPKASYYYGGPPPKADLISDKLIMTMNQEYGERRRTGPSDSSEKPPPEYKVKGVGILKQSNDEKDYNAYMDINYLKKIQEESNKVQDRQARGRYRYREVSKTSYDNAMVKVKDIKDVKKIQEQIKAMGFGAYSLTDILESMQKTSAGIQAVLGGIGAVSLLVAALGITNTMIMSIYERTREIGVMKVLGAELGSIRRLFLFEAGLIGFSGGIVGIGFSFLVSFILNKFGVSFMNFFGPMGEGSKISVIPLWLAGASVLFATLVGLVSGYYPAKRAMKLSALEAIKTE</sequence>
<feature type="transmembrane region" description="Helical" evidence="7">
    <location>
        <begin position="21"/>
        <end position="45"/>
    </location>
</feature>
<reference evidence="10 11" key="1">
    <citation type="submission" date="2021-10" db="EMBL/GenBank/DDBJ databases">
        <title>Lutispora strain m25 sp. nov., a thermophilic, non-spore-forming bacterium isolated from a lab-scale methanogenic bioreactor digesting anaerobic sludge.</title>
        <authorList>
            <person name="El Houari A."/>
            <person name="Mcdonald J."/>
        </authorList>
    </citation>
    <scope>NUCLEOTIDE SEQUENCE [LARGE SCALE GENOMIC DNA]</scope>
    <source>
        <strain evidence="11">m25</strain>
    </source>
</reference>
<dbReference type="InterPro" id="IPR050250">
    <property type="entry name" value="Macrolide_Exporter_MacB"/>
</dbReference>
<evidence type="ECO:0000259" key="9">
    <source>
        <dbReference type="Pfam" id="PF12704"/>
    </source>
</evidence>
<dbReference type="InterPro" id="IPR025857">
    <property type="entry name" value="MacB_PCD"/>
</dbReference>
<proteinExistence type="inferred from homology"/>
<gene>
    <name evidence="10" type="ORF">LJD61_01440</name>
</gene>
<name>A0ABT1NDF1_9FIRM</name>
<dbReference type="EMBL" id="JAJEKE010000001">
    <property type="protein sequence ID" value="MCQ1528213.1"/>
    <property type="molecule type" value="Genomic_DNA"/>
</dbReference>
<evidence type="ECO:0000313" key="10">
    <source>
        <dbReference type="EMBL" id="MCQ1528213.1"/>
    </source>
</evidence>
<evidence type="ECO:0000256" key="2">
    <source>
        <dbReference type="ARBA" id="ARBA00022475"/>
    </source>
</evidence>
<keyword evidence="3 7" id="KW-0812">Transmembrane</keyword>
<keyword evidence="11" id="KW-1185">Reference proteome</keyword>
<evidence type="ECO:0000256" key="6">
    <source>
        <dbReference type="ARBA" id="ARBA00038076"/>
    </source>
</evidence>
<evidence type="ECO:0000259" key="8">
    <source>
        <dbReference type="Pfam" id="PF02687"/>
    </source>
</evidence>
<evidence type="ECO:0000256" key="5">
    <source>
        <dbReference type="ARBA" id="ARBA00023136"/>
    </source>
</evidence>
<dbReference type="RefSeq" id="WP_255225706.1">
    <property type="nucleotide sequence ID" value="NZ_JAJEKE010000001.1"/>
</dbReference>
<evidence type="ECO:0000256" key="3">
    <source>
        <dbReference type="ARBA" id="ARBA00022692"/>
    </source>
</evidence>